<dbReference type="AlphaFoldDB" id="A0A4R5CCA6"/>
<sequence length="193" mass="21556">MRKIPTVFLRDWDNNPKHVTREPNPECAWVFAGAGDATRKYDGTCVMLDEHGDWWARREVKPGKTPPPGFVEVGRDEETGKAMGWEPIAQSGFAKHFEQALDHLRGSSAPTPPGTYELIGPKINGNPEHRDTHTLVCHAHAEISPDDRDHDLRTYDTIRDLVAGLATQNGWEGLVYHAPDGRMAKIKAKDFPA</sequence>
<name>A0A4R5CCA6_9ACTN</name>
<dbReference type="OrthoDB" id="7062283at2"/>
<protein>
    <submittedName>
        <fullName evidence="1">Uncharacterized protein</fullName>
    </submittedName>
</protein>
<dbReference type="RefSeq" id="WP_131888773.1">
    <property type="nucleotide sequence ID" value="NZ_SMKU01000002.1"/>
</dbReference>
<accession>A0A4R5CCA6</accession>
<dbReference type="Proteomes" id="UP000294513">
    <property type="component" value="Unassembled WGS sequence"/>
</dbReference>
<evidence type="ECO:0000313" key="1">
    <source>
        <dbReference type="EMBL" id="TDD97611.1"/>
    </source>
</evidence>
<dbReference type="EMBL" id="SMKU01000002">
    <property type="protein sequence ID" value="TDD97611.1"/>
    <property type="molecule type" value="Genomic_DNA"/>
</dbReference>
<keyword evidence="2" id="KW-1185">Reference proteome</keyword>
<proteinExistence type="predicted"/>
<gene>
    <name evidence="1" type="ORF">E1298_00850</name>
</gene>
<evidence type="ECO:0000313" key="2">
    <source>
        <dbReference type="Proteomes" id="UP000294513"/>
    </source>
</evidence>
<organism evidence="1 2">
    <name type="scientific">Actinomadura rubrisoli</name>
    <dbReference type="NCBI Taxonomy" id="2530368"/>
    <lineage>
        <taxon>Bacteria</taxon>
        <taxon>Bacillati</taxon>
        <taxon>Actinomycetota</taxon>
        <taxon>Actinomycetes</taxon>
        <taxon>Streptosporangiales</taxon>
        <taxon>Thermomonosporaceae</taxon>
        <taxon>Actinomadura</taxon>
    </lineage>
</organism>
<comment type="caution">
    <text evidence="1">The sequence shown here is derived from an EMBL/GenBank/DDBJ whole genome shotgun (WGS) entry which is preliminary data.</text>
</comment>
<reference evidence="1 2" key="1">
    <citation type="submission" date="2019-03" db="EMBL/GenBank/DDBJ databases">
        <title>Draft genome sequences of novel Actinobacteria.</title>
        <authorList>
            <person name="Sahin N."/>
            <person name="Ay H."/>
            <person name="Saygin H."/>
        </authorList>
    </citation>
    <scope>NUCLEOTIDE SEQUENCE [LARGE SCALE GENOMIC DNA]</scope>
    <source>
        <strain evidence="1 2">H3C3</strain>
    </source>
</reference>